<sequence>MIFIQIVLHLVAAYQVGQNKDDIDNIASEGYVGQHLIKQIRAFLRKGHDQTQFLIYLNNMEAKVASLTSDEFQSQCDTELYNIEDTQRMLQDSKYRVTSLENKIALLSNYTNKFASIIDEKQAILQVTENTVSDLVQIRENEISMFERRRSEITMSSGIIRRSKGLIGQLIPKMPDLAPQTKFAKQDNELEISYEDIRSEFLQIRNQAQEQLGQSNPFSQIIESFAQIPEQTGNLEHVNYVVDMLANMEQNLADTNIVLFNAEQQRQELHERLLEHVDQQTEQLNQQISELESMISDMEQQIQDHQAEIQAELQNQENIHQIYEEYIDAHESTLHTHDEDIKNNILLIKMIRTLKNDFMNDFDSSSRYILTPRFHFQNLSSLIQTN</sequence>
<dbReference type="EMBL" id="CAJJDN010000167">
    <property type="protein sequence ID" value="CAD8126379.1"/>
    <property type="molecule type" value="Genomic_DNA"/>
</dbReference>
<organism evidence="2 3">
    <name type="scientific">Paramecium sonneborni</name>
    <dbReference type="NCBI Taxonomy" id="65129"/>
    <lineage>
        <taxon>Eukaryota</taxon>
        <taxon>Sar</taxon>
        <taxon>Alveolata</taxon>
        <taxon>Ciliophora</taxon>
        <taxon>Intramacronucleata</taxon>
        <taxon>Oligohymenophorea</taxon>
        <taxon>Peniculida</taxon>
        <taxon>Parameciidae</taxon>
        <taxon>Paramecium</taxon>
    </lineage>
</organism>
<feature type="coiled-coil region" evidence="1">
    <location>
        <begin position="245"/>
        <end position="315"/>
    </location>
</feature>
<proteinExistence type="predicted"/>
<dbReference type="AlphaFoldDB" id="A0A8S1RHH6"/>
<evidence type="ECO:0000256" key="1">
    <source>
        <dbReference type="SAM" id="Coils"/>
    </source>
</evidence>
<dbReference type="Proteomes" id="UP000692954">
    <property type="component" value="Unassembled WGS sequence"/>
</dbReference>
<reference evidence="2" key="1">
    <citation type="submission" date="2021-01" db="EMBL/GenBank/DDBJ databases">
        <authorList>
            <consortium name="Genoscope - CEA"/>
            <person name="William W."/>
        </authorList>
    </citation>
    <scope>NUCLEOTIDE SEQUENCE</scope>
</reference>
<keyword evidence="1" id="KW-0175">Coiled coil</keyword>
<evidence type="ECO:0000313" key="3">
    <source>
        <dbReference type="Proteomes" id="UP000692954"/>
    </source>
</evidence>
<keyword evidence="3" id="KW-1185">Reference proteome</keyword>
<gene>
    <name evidence="2" type="ORF">PSON_ATCC_30995.1.T1670015</name>
</gene>
<comment type="caution">
    <text evidence="2">The sequence shown here is derived from an EMBL/GenBank/DDBJ whole genome shotgun (WGS) entry which is preliminary data.</text>
</comment>
<name>A0A8S1RHH6_9CILI</name>
<evidence type="ECO:0000313" key="2">
    <source>
        <dbReference type="EMBL" id="CAD8126379.1"/>
    </source>
</evidence>
<protein>
    <submittedName>
        <fullName evidence="2">Uncharacterized protein</fullName>
    </submittedName>
</protein>
<accession>A0A8S1RHH6</accession>
<dbReference type="OrthoDB" id="291436at2759"/>